<protein>
    <submittedName>
        <fullName evidence="1">DUF2934 domain-containing protein</fullName>
    </submittedName>
</protein>
<evidence type="ECO:0000313" key="2">
    <source>
        <dbReference type="Proteomes" id="UP000651010"/>
    </source>
</evidence>
<keyword evidence="2" id="KW-1185">Reference proteome</keyword>
<dbReference type="EMBL" id="JACZZA010000008">
    <property type="protein sequence ID" value="MBE1161514.1"/>
    <property type="molecule type" value="Genomic_DNA"/>
</dbReference>
<sequence>MEDGDDRARISALAHAMWESEGRPDGRDLEHWLKAEKLVDAQREAALVVQVHGKDQAGS</sequence>
<comment type="caution">
    <text evidence="1">The sequence shown here is derived from an EMBL/GenBank/DDBJ whole genome shotgun (WGS) entry which is preliminary data.</text>
</comment>
<accession>A0ABR9GBY2</accession>
<reference evidence="1 2" key="1">
    <citation type="submission" date="2020-09" db="EMBL/GenBank/DDBJ databases">
        <title>Dyella sp. 7MK23 isolated from forest soil.</title>
        <authorList>
            <person name="Fu J."/>
        </authorList>
    </citation>
    <scope>NUCLEOTIDE SEQUENCE [LARGE SCALE GENOMIC DNA]</scope>
    <source>
        <strain evidence="1 2">7MK23</strain>
    </source>
</reference>
<gene>
    <name evidence="1" type="ORF">IGX34_14110</name>
</gene>
<evidence type="ECO:0000313" key="1">
    <source>
        <dbReference type="EMBL" id="MBE1161514.1"/>
    </source>
</evidence>
<dbReference type="InterPro" id="IPR021327">
    <property type="entry name" value="DUF2934"/>
</dbReference>
<name>A0ABR9GBY2_9GAMM</name>
<dbReference type="Pfam" id="PF11154">
    <property type="entry name" value="DUF2934"/>
    <property type="match status" value="1"/>
</dbReference>
<proteinExistence type="predicted"/>
<organism evidence="1 2">
    <name type="scientific">Dyella acidiphila</name>
    <dbReference type="NCBI Taxonomy" id="2775866"/>
    <lineage>
        <taxon>Bacteria</taxon>
        <taxon>Pseudomonadati</taxon>
        <taxon>Pseudomonadota</taxon>
        <taxon>Gammaproteobacteria</taxon>
        <taxon>Lysobacterales</taxon>
        <taxon>Rhodanobacteraceae</taxon>
        <taxon>Dyella</taxon>
    </lineage>
</organism>
<dbReference type="Proteomes" id="UP000651010">
    <property type="component" value="Unassembled WGS sequence"/>
</dbReference>